<feature type="transmembrane region" description="Helical" evidence="5">
    <location>
        <begin position="81"/>
        <end position="105"/>
    </location>
</feature>
<dbReference type="AlphaFoldDB" id="A0A975GFY1"/>
<feature type="transmembrane region" description="Helical" evidence="5">
    <location>
        <begin position="54"/>
        <end position="74"/>
    </location>
</feature>
<dbReference type="EMBL" id="CP061799">
    <property type="protein sequence ID" value="QTA79664.1"/>
    <property type="molecule type" value="Genomic_DNA"/>
</dbReference>
<keyword evidence="4 5" id="KW-0472">Membrane</keyword>
<dbReference type="Proteomes" id="UP000663720">
    <property type="component" value="Chromosome"/>
</dbReference>
<evidence type="ECO:0000256" key="3">
    <source>
        <dbReference type="ARBA" id="ARBA00022989"/>
    </source>
</evidence>
<feature type="transmembrane region" description="Helical" evidence="5">
    <location>
        <begin position="125"/>
        <end position="145"/>
    </location>
</feature>
<organism evidence="7 8">
    <name type="scientific">Desulfonema limicola</name>
    <dbReference type="NCBI Taxonomy" id="45656"/>
    <lineage>
        <taxon>Bacteria</taxon>
        <taxon>Pseudomonadati</taxon>
        <taxon>Thermodesulfobacteriota</taxon>
        <taxon>Desulfobacteria</taxon>
        <taxon>Desulfobacterales</taxon>
        <taxon>Desulfococcaceae</taxon>
        <taxon>Desulfonema</taxon>
    </lineage>
</organism>
<dbReference type="GO" id="GO:0016020">
    <property type="term" value="C:membrane"/>
    <property type="evidence" value="ECO:0007669"/>
    <property type="project" value="UniProtKB-SubCell"/>
</dbReference>
<evidence type="ECO:0000259" key="6">
    <source>
        <dbReference type="Pfam" id="PF07291"/>
    </source>
</evidence>
<feature type="transmembrane region" description="Helical" evidence="5">
    <location>
        <begin position="12"/>
        <end position="31"/>
    </location>
</feature>
<reference evidence="7" key="1">
    <citation type="journal article" date="2021" name="Microb. Physiol.">
        <title>Proteogenomic Insights into the Physiology of Marine, Sulfate-Reducing, Filamentous Desulfonema limicola and Desulfonema magnum.</title>
        <authorList>
            <person name="Schnaars V."/>
            <person name="Wohlbrand L."/>
            <person name="Scheve S."/>
            <person name="Hinrichs C."/>
            <person name="Reinhardt R."/>
            <person name="Rabus R."/>
        </authorList>
    </citation>
    <scope>NUCLEOTIDE SEQUENCE</scope>
    <source>
        <strain evidence="7">5ac10</strain>
    </source>
</reference>
<evidence type="ECO:0000256" key="1">
    <source>
        <dbReference type="ARBA" id="ARBA00004141"/>
    </source>
</evidence>
<accession>A0A975GFY1</accession>
<feature type="domain" description="Methylamine utilisation protein MauE" evidence="6">
    <location>
        <begin position="13"/>
        <end position="139"/>
    </location>
</feature>
<evidence type="ECO:0000313" key="7">
    <source>
        <dbReference type="EMBL" id="QTA79664.1"/>
    </source>
</evidence>
<protein>
    <submittedName>
        <fullName evidence="7">MauE domain-containing protein</fullName>
    </submittedName>
</protein>
<evidence type="ECO:0000256" key="4">
    <source>
        <dbReference type="ARBA" id="ARBA00023136"/>
    </source>
</evidence>
<name>A0A975GFY1_9BACT</name>
<dbReference type="KEGG" id="dli:dnl_19400"/>
<dbReference type="InterPro" id="IPR009908">
    <property type="entry name" value="Methylamine_util_MauE"/>
</dbReference>
<evidence type="ECO:0000313" key="8">
    <source>
        <dbReference type="Proteomes" id="UP000663720"/>
    </source>
</evidence>
<keyword evidence="2 5" id="KW-0812">Transmembrane</keyword>
<dbReference type="Pfam" id="PF07291">
    <property type="entry name" value="MauE"/>
    <property type="match status" value="1"/>
</dbReference>
<sequence>MAHEFKLEKYNHKLFIILRFLLGIVFIYASYDKILNPAAFAKAVFNYQILPDSAVNITALVLPWLELIIGLCLISGIWLPGAAVISTGLLTVFMSTLIFNIIRGLDINCGCFSTETTEGPADMMTVIRDLVFLCISVYLSFKIFFSKTDK</sequence>
<keyword evidence="8" id="KW-1185">Reference proteome</keyword>
<gene>
    <name evidence="7" type="ORF">dnl_19400</name>
</gene>
<dbReference type="RefSeq" id="WP_207691389.1">
    <property type="nucleotide sequence ID" value="NZ_CP061799.1"/>
</dbReference>
<comment type="subcellular location">
    <subcellularLocation>
        <location evidence="1">Membrane</location>
        <topology evidence="1">Multi-pass membrane protein</topology>
    </subcellularLocation>
</comment>
<dbReference type="GO" id="GO:0030416">
    <property type="term" value="P:methylamine metabolic process"/>
    <property type="evidence" value="ECO:0007669"/>
    <property type="project" value="InterPro"/>
</dbReference>
<keyword evidence="3 5" id="KW-1133">Transmembrane helix</keyword>
<evidence type="ECO:0000256" key="2">
    <source>
        <dbReference type="ARBA" id="ARBA00022692"/>
    </source>
</evidence>
<proteinExistence type="predicted"/>
<evidence type="ECO:0000256" key="5">
    <source>
        <dbReference type="SAM" id="Phobius"/>
    </source>
</evidence>